<evidence type="ECO:0000256" key="2">
    <source>
        <dbReference type="ARBA" id="ARBA00022525"/>
    </source>
</evidence>
<feature type="domain" description="Haemolysin-type calcium binding-related" evidence="3">
    <location>
        <begin position="44"/>
        <end position="83"/>
    </location>
</feature>
<dbReference type="GO" id="GO:0005509">
    <property type="term" value="F:calcium ion binding"/>
    <property type="evidence" value="ECO:0007669"/>
    <property type="project" value="InterPro"/>
</dbReference>
<dbReference type="PANTHER" id="PTHR38340">
    <property type="entry name" value="S-LAYER PROTEIN"/>
    <property type="match status" value="1"/>
</dbReference>
<evidence type="ECO:0000259" key="3">
    <source>
        <dbReference type="Pfam" id="PF06594"/>
    </source>
</evidence>
<accession>A0A967EYR0</accession>
<protein>
    <recommendedName>
        <fullName evidence="3">Haemolysin-type calcium binding-related domain-containing protein</fullName>
    </recommendedName>
</protein>
<organism evidence="4 5">
    <name type="scientific">Pelagibius litoralis</name>
    <dbReference type="NCBI Taxonomy" id="374515"/>
    <lineage>
        <taxon>Bacteria</taxon>
        <taxon>Pseudomonadati</taxon>
        <taxon>Pseudomonadota</taxon>
        <taxon>Alphaproteobacteria</taxon>
        <taxon>Rhodospirillales</taxon>
        <taxon>Rhodovibrionaceae</taxon>
        <taxon>Pelagibius</taxon>
    </lineage>
</organism>
<keyword evidence="5" id="KW-1185">Reference proteome</keyword>
<reference evidence="4" key="1">
    <citation type="submission" date="2020-03" db="EMBL/GenBank/DDBJ databases">
        <title>Genome of Pelagibius litoralis DSM 21314T.</title>
        <authorList>
            <person name="Wang G."/>
        </authorList>
    </citation>
    <scope>NUCLEOTIDE SEQUENCE</scope>
    <source>
        <strain evidence="4">DSM 21314</strain>
    </source>
</reference>
<dbReference type="Proteomes" id="UP000761264">
    <property type="component" value="Unassembled WGS sequence"/>
</dbReference>
<keyword evidence="2" id="KW-0964">Secreted</keyword>
<proteinExistence type="predicted"/>
<dbReference type="EMBL" id="JAAQPH010000011">
    <property type="protein sequence ID" value="NIA69872.1"/>
    <property type="molecule type" value="Genomic_DNA"/>
</dbReference>
<feature type="domain" description="Haemolysin-type calcium binding-related" evidence="3">
    <location>
        <begin position="352"/>
        <end position="387"/>
    </location>
</feature>
<dbReference type="Pfam" id="PF06594">
    <property type="entry name" value="HCBP_related"/>
    <property type="match status" value="3"/>
</dbReference>
<dbReference type="PRINTS" id="PR00313">
    <property type="entry name" value="CABNDNGRPT"/>
</dbReference>
<comment type="caution">
    <text evidence="4">The sequence shown here is derived from an EMBL/GenBank/DDBJ whole genome shotgun (WGS) entry which is preliminary data.</text>
</comment>
<name>A0A967EYR0_9PROT</name>
<gene>
    <name evidence="4" type="ORF">HBA54_14805</name>
</gene>
<dbReference type="RefSeq" id="WP_277345382.1">
    <property type="nucleotide sequence ID" value="NZ_JAAQPH010000011.1"/>
</dbReference>
<evidence type="ECO:0000313" key="4">
    <source>
        <dbReference type="EMBL" id="NIA69872.1"/>
    </source>
</evidence>
<evidence type="ECO:0000313" key="5">
    <source>
        <dbReference type="Proteomes" id="UP000761264"/>
    </source>
</evidence>
<dbReference type="InterPro" id="IPR050557">
    <property type="entry name" value="RTX_toxin/Mannuronan_C5-epim"/>
</dbReference>
<dbReference type="AlphaFoldDB" id="A0A967EYR0"/>
<feature type="domain" description="Haemolysin-type calcium binding-related" evidence="3">
    <location>
        <begin position="196"/>
        <end position="235"/>
    </location>
</feature>
<evidence type="ECO:0000256" key="1">
    <source>
        <dbReference type="ARBA" id="ARBA00004613"/>
    </source>
</evidence>
<dbReference type="Gene3D" id="2.150.10.10">
    <property type="entry name" value="Serralysin-like metalloprotease, C-terminal"/>
    <property type="match status" value="2"/>
</dbReference>
<sequence>GNDTIYEYSSSTQYSRHLGDKLVLGPGIAVGDVIVTRNAADWEDVTISFQGAAGSILLNEQFGDNRYGVEEIVFADGTVWTPSQLAHVGYAQAMTAGDDYIFGVKGNDTINGAEGNDSLYGWEGIDSLTGGAGDDYLEGSWHADTYVYNLGDGNDTIYEYSSSTQYSRHLGDKLVLGPGIAVGDVIVTRNAADWEDVTISFQGAAGSILLNEQFGDNRYGVEEIVFADGTVWTSSQLAHVGYAQAMTAGDDYIFGIQENDTINGGEGNDSLYGWLGADSLTGGVGDDYLEGSWHADTYVYNLGDGNDTIFEYSSSTQYSRHLGDKLVLGADFAPRDVMFAKGEVDALDVTITFGDLPGSILLDNQLGDSRYGLETIELGDGTIWTKAEIAGMVSSSSDDTVTGTDGDNYLNGQAGQDLIIGNDGDDVLLGGLGDDTLIGGLGSDTLEGGDGADIFAYQDLLEAGDVIDGFDATGSDLIDLDALLDSLGIAGADRSARVDIQQAGSDQDAVVSLDSDGDLVFETVLTTVTSVTGDLDNSDLNLGTLV</sequence>
<dbReference type="PANTHER" id="PTHR38340:SF1">
    <property type="entry name" value="S-LAYER PROTEIN"/>
    <property type="match status" value="1"/>
</dbReference>
<dbReference type="InterPro" id="IPR010566">
    <property type="entry name" value="Haemolys_ca-bd"/>
</dbReference>
<dbReference type="GO" id="GO:0005576">
    <property type="term" value="C:extracellular region"/>
    <property type="evidence" value="ECO:0007669"/>
    <property type="project" value="UniProtKB-SubCell"/>
</dbReference>
<dbReference type="PROSITE" id="PS00330">
    <property type="entry name" value="HEMOLYSIN_CALCIUM"/>
    <property type="match status" value="5"/>
</dbReference>
<dbReference type="SUPFAM" id="SSF51120">
    <property type="entry name" value="beta-Roll"/>
    <property type="match status" value="3"/>
</dbReference>
<dbReference type="Pfam" id="PF00353">
    <property type="entry name" value="HemolysinCabind"/>
    <property type="match status" value="3"/>
</dbReference>
<dbReference type="InterPro" id="IPR001343">
    <property type="entry name" value="Hemolysn_Ca-bd"/>
</dbReference>
<comment type="subcellular location">
    <subcellularLocation>
        <location evidence="1">Secreted</location>
    </subcellularLocation>
</comment>
<feature type="non-terminal residue" evidence="4">
    <location>
        <position position="1"/>
    </location>
</feature>
<dbReference type="InterPro" id="IPR018511">
    <property type="entry name" value="Hemolysin-typ_Ca-bd_CS"/>
</dbReference>
<dbReference type="InterPro" id="IPR011049">
    <property type="entry name" value="Serralysin-like_metalloprot_C"/>
</dbReference>